<dbReference type="PANTHER" id="PTHR46796:SF6">
    <property type="entry name" value="ARAC SUBFAMILY"/>
    <property type="match status" value="1"/>
</dbReference>
<keyword evidence="6" id="KW-1185">Reference proteome</keyword>
<dbReference type="InterPro" id="IPR018060">
    <property type="entry name" value="HTH_AraC"/>
</dbReference>
<dbReference type="PANTHER" id="PTHR46796">
    <property type="entry name" value="HTH-TYPE TRANSCRIPTIONAL ACTIVATOR RHAS-RELATED"/>
    <property type="match status" value="1"/>
</dbReference>
<dbReference type="GO" id="GO:0003700">
    <property type="term" value="F:DNA-binding transcription factor activity"/>
    <property type="evidence" value="ECO:0007669"/>
    <property type="project" value="InterPro"/>
</dbReference>
<name>A0AB37UH98_9CYAN</name>
<feature type="domain" description="HTH araC/xylS-type" evidence="4">
    <location>
        <begin position="171"/>
        <end position="269"/>
    </location>
</feature>
<evidence type="ECO:0000256" key="3">
    <source>
        <dbReference type="ARBA" id="ARBA00023163"/>
    </source>
</evidence>
<accession>A0AB37UH98</accession>
<dbReference type="Gene3D" id="1.10.10.60">
    <property type="entry name" value="Homeodomain-like"/>
    <property type="match status" value="2"/>
</dbReference>
<dbReference type="Pfam" id="PF12833">
    <property type="entry name" value="HTH_18"/>
    <property type="match status" value="1"/>
</dbReference>
<organism evidence="5 6">
    <name type="scientific">Chroococcidiopsis cubana SAG 39.79</name>
    <dbReference type="NCBI Taxonomy" id="388085"/>
    <lineage>
        <taxon>Bacteria</taxon>
        <taxon>Bacillati</taxon>
        <taxon>Cyanobacteriota</taxon>
        <taxon>Cyanophyceae</taxon>
        <taxon>Chroococcidiopsidales</taxon>
        <taxon>Chroococcidiopsidaceae</taxon>
        <taxon>Chroococcidiopsis</taxon>
    </lineage>
</organism>
<proteinExistence type="predicted"/>
<sequence>MVEQCQYSPTPNEAKSPALSDHRLILPLGQPAPLIQKRDNRLHESILQKGDSIFVPAGYPSSWRSPRRDTNRPKQQQLHIWLKPESIEQAAQASEIDIDRIDLMNCFGKQDSQLHHIAMLLLAELQSDGIMGRLYVESLTQVLVIHLLRHYSTFMQPIAFEDRSLTRTRLQQAIEYIHTHLDRDLSLVEIAQVINISPTYFASLFKRATGISPHQYVVQQRVERAKLLLSKTDLAIADIALQVGFSNQSHLTRHFKRLTGVTPKQVRPLP</sequence>
<dbReference type="InterPro" id="IPR009057">
    <property type="entry name" value="Homeodomain-like_sf"/>
</dbReference>
<gene>
    <name evidence="5" type="ORF">DSM107010_39560</name>
</gene>
<keyword evidence="2" id="KW-0238">DNA-binding</keyword>
<comment type="caution">
    <text evidence="5">The sequence shown here is derived from an EMBL/GenBank/DDBJ whole genome shotgun (WGS) entry which is preliminary data.</text>
</comment>
<dbReference type="InterPro" id="IPR050204">
    <property type="entry name" value="AraC_XylS_family_regulators"/>
</dbReference>
<evidence type="ECO:0000259" key="4">
    <source>
        <dbReference type="PROSITE" id="PS01124"/>
    </source>
</evidence>
<dbReference type="InterPro" id="IPR020449">
    <property type="entry name" value="Tscrpt_reg_AraC-type_HTH"/>
</dbReference>
<keyword evidence="1" id="KW-0805">Transcription regulation</keyword>
<dbReference type="AlphaFoldDB" id="A0AB37UH98"/>
<dbReference type="PROSITE" id="PS01124">
    <property type="entry name" value="HTH_ARAC_FAMILY_2"/>
    <property type="match status" value="1"/>
</dbReference>
<dbReference type="Proteomes" id="UP000282574">
    <property type="component" value="Unassembled WGS sequence"/>
</dbReference>
<dbReference type="GO" id="GO:0043565">
    <property type="term" value="F:sequence-specific DNA binding"/>
    <property type="evidence" value="ECO:0007669"/>
    <property type="project" value="InterPro"/>
</dbReference>
<evidence type="ECO:0000256" key="1">
    <source>
        <dbReference type="ARBA" id="ARBA00023015"/>
    </source>
</evidence>
<evidence type="ECO:0000256" key="2">
    <source>
        <dbReference type="ARBA" id="ARBA00023125"/>
    </source>
</evidence>
<dbReference type="PROSITE" id="PS00041">
    <property type="entry name" value="HTH_ARAC_FAMILY_1"/>
    <property type="match status" value="1"/>
</dbReference>
<evidence type="ECO:0000313" key="5">
    <source>
        <dbReference type="EMBL" id="RUT10716.1"/>
    </source>
</evidence>
<reference evidence="5 6" key="1">
    <citation type="journal article" date="2019" name="Genome Biol. Evol.">
        <title>Day and night: Metabolic profiles and evolutionary relationships of six axenic non-marine cyanobacteria.</title>
        <authorList>
            <person name="Will S.E."/>
            <person name="Henke P."/>
            <person name="Boedeker C."/>
            <person name="Huang S."/>
            <person name="Brinkmann H."/>
            <person name="Rohde M."/>
            <person name="Jarek M."/>
            <person name="Friedl T."/>
            <person name="Seufert S."/>
            <person name="Schumacher M."/>
            <person name="Overmann J."/>
            <person name="Neumann-Schaal M."/>
            <person name="Petersen J."/>
        </authorList>
    </citation>
    <scope>NUCLEOTIDE SEQUENCE [LARGE SCALE GENOMIC DNA]</scope>
    <source>
        <strain evidence="5 6">SAG 39.79</strain>
    </source>
</reference>
<keyword evidence="3" id="KW-0804">Transcription</keyword>
<protein>
    <recommendedName>
        <fullName evidence="4">HTH araC/xylS-type domain-containing protein</fullName>
    </recommendedName>
</protein>
<dbReference type="PRINTS" id="PR00032">
    <property type="entry name" value="HTHARAC"/>
</dbReference>
<evidence type="ECO:0000313" key="6">
    <source>
        <dbReference type="Proteomes" id="UP000282574"/>
    </source>
</evidence>
<dbReference type="SMART" id="SM00342">
    <property type="entry name" value="HTH_ARAC"/>
    <property type="match status" value="1"/>
</dbReference>
<dbReference type="InterPro" id="IPR018062">
    <property type="entry name" value="HTH_AraC-typ_CS"/>
</dbReference>
<dbReference type="EMBL" id="RSCK01000037">
    <property type="protein sequence ID" value="RUT10716.1"/>
    <property type="molecule type" value="Genomic_DNA"/>
</dbReference>
<dbReference type="SUPFAM" id="SSF46689">
    <property type="entry name" value="Homeodomain-like"/>
    <property type="match status" value="2"/>
</dbReference>